<dbReference type="Gene3D" id="3.75.10.20">
    <property type="entry name" value="Succinylarginine dihydrolase"/>
    <property type="match status" value="1"/>
</dbReference>
<dbReference type="GO" id="GO:0019544">
    <property type="term" value="P:L-arginine catabolic process to L-glutamate"/>
    <property type="evidence" value="ECO:0007669"/>
    <property type="project" value="UniProtKB-UniRule"/>
</dbReference>
<accession>F8GVI9</accession>
<dbReference type="HAMAP" id="MF_01172">
    <property type="entry name" value="AstB"/>
    <property type="match status" value="1"/>
</dbReference>
<feature type="binding site" evidence="3">
    <location>
        <begin position="149"/>
        <end position="150"/>
    </location>
    <ligand>
        <name>substrate</name>
    </ligand>
</feature>
<dbReference type="SUPFAM" id="SSF55909">
    <property type="entry name" value="Pentein"/>
    <property type="match status" value="1"/>
</dbReference>
<evidence type="ECO:0000313" key="6">
    <source>
        <dbReference type="Proteomes" id="UP000006798"/>
    </source>
</evidence>
<dbReference type="PANTHER" id="PTHR30420:SF2">
    <property type="entry name" value="N-SUCCINYLARGININE DIHYDROLASE"/>
    <property type="match status" value="1"/>
</dbReference>
<keyword evidence="2 3" id="KW-0378">Hydrolase</keyword>
<evidence type="ECO:0000256" key="4">
    <source>
        <dbReference type="NCBIfam" id="TIGR03241"/>
    </source>
</evidence>
<evidence type="ECO:0000256" key="2">
    <source>
        <dbReference type="ARBA" id="ARBA00022801"/>
    </source>
</evidence>
<comment type="pathway">
    <text evidence="3">Amino-acid degradation; L-arginine degradation via AST pathway; L-glutamate and succinate from L-arginine: step 2/5.</text>
</comment>
<dbReference type="PANTHER" id="PTHR30420">
    <property type="entry name" value="N-SUCCINYLARGININE DIHYDROLASE"/>
    <property type="match status" value="1"/>
</dbReference>
<evidence type="ECO:0000256" key="3">
    <source>
        <dbReference type="HAMAP-Rule" id="MF_01172"/>
    </source>
</evidence>
<feature type="binding site" evidence="3">
    <location>
        <position position="377"/>
    </location>
    <ligand>
        <name>substrate</name>
    </ligand>
</feature>
<feature type="active site" evidence="3">
    <location>
        <position position="262"/>
    </location>
</feature>
<feature type="active site" description="Nucleophile" evidence="3">
    <location>
        <position position="383"/>
    </location>
</feature>
<evidence type="ECO:0000313" key="5">
    <source>
        <dbReference type="EMBL" id="AEI81548.1"/>
    </source>
</evidence>
<comment type="similarity">
    <text evidence="3">Belongs to the succinylarginine dihydrolase family.</text>
</comment>
<dbReference type="UniPathway" id="UPA00185">
    <property type="reaction ID" value="UER00280"/>
</dbReference>
<dbReference type="GeneID" id="34312530"/>
<dbReference type="GO" id="GO:0009015">
    <property type="term" value="F:N-succinylarginine dihydrolase activity"/>
    <property type="evidence" value="ECO:0007669"/>
    <property type="project" value="UniProtKB-UniRule"/>
</dbReference>
<sequence length="458" mass="49538">MASLLDTSTSSTCEAREFNFDGLVGPSHHHAGLASGNVASMRHRGTVSNPRLAALQGLEKMLALHRRGVPQAILPPLSRPNLRLLRQLGFRGNDAAVLAEAAHADQRLLSAAYSASSMWVANAATVSPAADSADGKMHFTPANLSAKLHRSIEHPDTTRLLRAIFADPARFVVHDAVPGATSLGDEGAANHTRLTAGHGLPGVQLFVYGGETFGAEPSARQRFDSRQYDEASRAVARLHCLDSSRVLFGKQSAAAIDAGVFHNDVIAVGNLDTLFYHEAAFEDESGLIGALRRSCEAVGFTLRAIRVDSREVSLDDAVSTYLFNSQLLRDAQGRTLIVVPQECLELPASRHYLEAISTPGGAVDEVLSFDLRESMRNGGGPACLRLRVVLDDGQAAAIRANVFFSEELHARLTDWVCRHYRDRLLPQDLADPALLDEIRRALQELETILALPGFYAES</sequence>
<feature type="binding site" evidence="3">
    <location>
        <position position="264"/>
    </location>
    <ligand>
        <name>substrate</name>
    </ligand>
</feature>
<feature type="binding site" evidence="3">
    <location>
        <position position="122"/>
    </location>
    <ligand>
        <name>substrate</name>
    </ligand>
</feature>
<dbReference type="RefSeq" id="WP_013958606.1">
    <property type="nucleotide sequence ID" value="NC_015727.1"/>
</dbReference>
<dbReference type="GO" id="GO:0019545">
    <property type="term" value="P:L-arginine catabolic process to succinate"/>
    <property type="evidence" value="ECO:0007669"/>
    <property type="project" value="UniProtKB-UniRule"/>
</dbReference>
<proteinExistence type="inferred from homology"/>
<dbReference type="NCBIfam" id="TIGR03241">
    <property type="entry name" value="arg_catab_astB"/>
    <property type="match status" value="1"/>
</dbReference>
<dbReference type="EC" id="3.5.3.23" evidence="3 4"/>
<dbReference type="EMBL" id="CP002879">
    <property type="protein sequence ID" value="AEI81548.1"/>
    <property type="molecule type" value="Genomic_DNA"/>
</dbReference>
<name>F8GVI9_CUPNN</name>
<gene>
    <name evidence="3 5" type="primary">astB</name>
    <name evidence="5" type="ordered locus">CNE_BB1p01210</name>
</gene>
<protein>
    <recommendedName>
        <fullName evidence="3 4">N-succinylarginine dihydrolase</fullName>
        <ecNumber evidence="3 4">3.5.3.23</ecNumber>
    </recommendedName>
</protein>
<feature type="active site" evidence="3">
    <location>
        <position position="186"/>
    </location>
</feature>
<organism evidence="5 6">
    <name type="scientific">Cupriavidus necator (strain ATCC 43291 / DSM 13513 / CCUG 52238 / LMG 8453 / N-1)</name>
    <name type="common">Ralstonia eutropha</name>
    <dbReference type="NCBI Taxonomy" id="1042878"/>
    <lineage>
        <taxon>Bacteria</taxon>
        <taxon>Pseudomonadati</taxon>
        <taxon>Pseudomonadota</taxon>
        <taxon>Betaproteobacteria</taxon>
        <taxon>Burkholderiales</taxon>
        <taxon>Burkholderiaceae</taxon>
        <taxon>Cupriavidus</taxon>
    </lineage>
</organism>
<comment type="function">
    <text evidence="3">Catalyzes the hydrolysis of N(2)-succinylarginine into N(2)-succinylornithine, ammonia and CO(2).</text>
</comment>
<evidence type="ECO:0000256" key="1">
    <source>
        <dbReference type="ARBA" id="ARBA00022503"/>
    </source>
</evidence>
<comment type="catalytic activity">
    <reaction evidence="3">
        <text>N(2)-succinyl-L-arginine + 2 H2O + 2 H(+) = N(2)-succinyl-L-ornithine + 2 NH4(+) + CO2</text>
        <dbReference type="Rhea" id="RHEA:19533"/>
        <dbReference type="ChEBI" id="CHEBI:15377"/>
        <dbReference type="ChEBI" id="CHEBI:15378"/>
        <dbReference type="ChEBI" id="CHEBI:16526"/>
        <dbReference type="ChEBI" id="CHEBI:28938"/>
        <dbReference type="ChEBI" id="CHEBI:58241"/>
        <dbReference type="ChEBI" id="CHEBI:58514"/>
        <dbReference type="EC" id="3.5.3.23"/>
    </reaction>
</comment>
<dbReference type="AlphaFoldDB" id="F8GVI9"/>
<feature type="binding site" evidence="3">
    <location>
        <position position="226"/>
    </location>
    <ligand>
        <name>substrate</name>
    </ligand>
</feature>
<geneLocation type="plasmid" evidence="5 6">
    <name>pBB1</name>
</geneLocation>
<dbReference type="KEGG" id="cnc:CNE_BB1p01210"/>
<dbReference type="InterPro" id="IPR007079">
    <property type="entry name" value="SuccinylArg_d-Hdrlase_AstB"/>
</dbReference>
<keyword evidence="5" id="KW-0614">Plasmid</keyword>
<comment type="subunit">
    <text evidence="3">Homodimer.</text>
</comment>
<dbReference type="InterPro" id="IPR037031">
    <property type="entry name" value="AstB_sf"/>
</dbReference>
<dbReference type="Proteomes" id="UP000006798">
    <property type="component" value="Plasmid pBB1"/>
</dbReference>
<feature type="binding site" evidence="3">
    <location>
        <begin position="31"/>
        <end position="40"/>
    </location>
    <ligand>
        <name>substrate</name>
    </ligand>
</feature>
<dbReference type="NCBIfam" id="NF009789">
    <property type="entry name" value="PRK13281.1"/>
    <property type="match status" value="1"/>
</dbReference>
<dbReference type="Pfam" id="PF04996">
    <property type="entry name" value="AstB"/>
    <property type="match status" value="1"/>
</dbReference>
<keyword evidence="1 3" id="KW-0056">Arginine metabolism</keyword>
<reference evidence="5 6" key="1">
    <citation type="journal article" date="2011" name="J. Bacteriol.">
        <title>Complete genome sequence of the type strain Cupriavidus necator N-1.</title>
        <authorList>
            <person name="Poehlein A."/>
            <person name="Kusian B."/>
            <person name="Friedrich B."/>
            <person name="Daniel R."/>
            <person name="Bowien B."/>
        </authorList>
    </citation>
    <scope>NUCLEOTIDE SEQUENCE [LARGE SCALE GENOMIC DNA]</scope>
    <source>
        <strain evidence="6">ATCC 43291 / DSM 13513 / CCUG 52238 / LMG 8453 / N-1</strain>
        <plasmid evidence="5 6">pBB1</plasmid>
    </source>
</reference>
<dbReference type="HOGENOM" id="CLU_053835_0_0_4"/>